<dbReference type="Proteomes" id="UP000828236">
    <property type="component" value="Unassembled WGS sequence"/>
</dbReference>
<sequence length="246" mass="28948">MALITEFCNSYDDYKSCLEYMSDHQITTVEDFKNHLVLNAYSFLRLFKSISLSKLESDLEVFQIEYEKKMFMISTQDGNQIVYNCDHPCCSVLNNKLNEVLNELKIIKSKNEELESWIKQELKKVDNPMVIQQARNAGDFLLEEKWLVKYEFLQNAANDCGKNDLANLMDSVFGKKFLQKYKSYKDLPSDLRNAIDTLIERYVRAKIQTIGGEYGKILSHAKQRLNKRFDNWARYNVKKKGKFFHI</sequence>
<evidence type="ECO:0000313" key="3">
    <source>
        <dbReference type="Proteomes" id="UP000790347"/>
    </source>
</evidence>
<protein>
    <submittedName>
        <fullName evidence="2">Uncharacterized protein</fullName>
    </submittedName>
</protein>
<comment type="caution">
    <text evidence="2">The sequence shown here is derived from an EMBL/GenBank/DDBJ whole genome shotgun (WGS) entry which is preliminary data.</text>
</comment>
<dbReference type="AlphaFoldDB" id="A0A922L3R6"/>
<reference evidence="1" key="3">
    <citation type="journal article" date="2021" name="World Allergy Organ. J.">
        <title>Chromosome-level assembly of Dermatophagoides farinae genome and transcriptome reveals two novel allergens Der f 37 and Der f 39.</title>
        <authorList>
            <person name="Chen J."/>
            <person name="Cai Z."/>
            <person name="Fan D."/>
            <person name="Hu J."/>
            <person name="Hou Y."/>
            <person name="He Y."/>
            <person name="Zhang Z."/>
            <person name="Zhao Z."/>
            <person name="Gao P."/>
            <person name="Hu W."/>
            <person name="Sun J."/>
            <person name="Li J."/>
            <person name="Ji K."/>
        </authorList>
    </citation>
    <scope>NUCLEOTIDE SEQUENCE</scope>
    <source>
        <strain evidence="1">JKM2019</strain>
    </source>
</reference>
<accession>A0A922L3R6</accession>
<evidence type="ECO:0000313" key="2">
    <source>
        <dbReference type="EMBL" id="KAH9517258.1"/>
    </source>
</evidence>
<gene>
    <name evidence="2" type="ORF">DERF_007937</name>
    <name evidence="1" type="ORF">HUG17_2231</name>
</gene>
<proteinExistence type="predicted"/>
<evidence type="ECO:0000313" key="1">
    <source>
        <dbReference type="EMBL" id="KAH7646693.1"/>
    </source>
</evidence>
<keyword evidence="3" id="KW-1185">Reference proteome</keyword>
<organism evidence="2 3">
    <name type="scientific">Dermatophagoides farinae</name>
    <name type="common">American house dust mite</name>
    <dbReference type="NCBI Taxonomy" id="6954"/>
    <lineage>
        <taxon>Eukaryota</taxon>
        <taxon>Metazoa</taxon>
        <taxon>Ecdysozoa</taxon>
        <taxon>Arthropoda</taxon>
        <taxon>Chelicerata</taxon>
        <taxon>Arachnida</taxon>
        <taxon>Acari</taxon>
        <taxon>Acariformes</taxon>
        <taxon>Sarcoptiformes</taxon>
        <taxon>Astigmata</taxon>
        <taxon>Psoroptidia</taxon>
        <taxon>Analgoidea</taxon>
        <taxon>Pyroglyphidae</taxon>
        <taxon>Dermatophagoidinae</taxon>
        <taxon>Dermatophagoides</taxon>
    </lineage>
</organism>
<dbReference type="OrthoDB" id="10569558at2759"/>
<reference evidence="2" key="4">
    <citation type="journal article" date="2022" name="Res Sq">
        <title>Comparative Genomics Reveals Insights into the Divergent Evolution of Astigmatic Mites and Household Pest Adaptations.</title>
        <authorList>
            <person name="Xiong Q."/>
            <person name="Wan A.T.-Y."/>
            <person name="Liu X.-Y."/>
            <person name="Fung C.S.-H."/>
            <person name="Xiao X."/>
            <person name="Malainual N."/>
            <person name="Hou J."/>
            <person name="Wang L."/>
            <person name="Wang M."/>
            <person name="Yang K."/>
            <person name="Cui Y."/>
            <person name="Leung E."/>
            <person name="Nong W."/>
            <person name="Shin S.-K."/>
            <person name="Au S."/>
            <person name="Jeong K.Y."/>
            <person name="Chew F.T."/>
            <person name="Hui J."/>
            <person name="Leung T.F."/>
            <person name="Tungtrongchitr A."/>
            <person name="Zhong N."/>
            <person name="Liu Z."/>
            <person name="Tsui S."/>
        </authorList>
    </citation>
    <scope>NUCLEOTIDE SEQUENCE</scope>
    <source>
        <strain evidence="2">Derf</strain>
        <tissue evidence="2">Whole organism</tissue>
    </source>
</reference>
<dbReference type="EMBL" id="SDOV01000001">
    <property type="protein sequence ID" value="KAH7646693.1"/>
    <property type="molecule type" value="Genomic_DNA"/>
</dbReference>
<dbReference type="EMBL" id="ASGP02000003">
    <property type="protein sequence ID" value="KAH9517258.1"/>
    <property type="molecule type" value="Genomic_DNA"/>
</dbReference>
<reference evidence="1" key="2">
    <citation type="submission" date="2020-06" db="EMBL/GenBank/DDBJ databases">
        <authorList>
            <person name="Ji K."/>
            <person name="Li J."/>
        </authorList>
    </citation>
    <scope>NUCLEOTIDE SEQUENCE</scope>
    <source>
        <strain evidence="1">JKM2019</strain>
        <tissue evidence="1">Whole body</tissue>
    </source>
</reference>
<dbReference type="Proteomes" id="UP000790347">
    <property type="component" value="Unassembled WGS sequence"/>
</dbReference>
<reference evidence="2" key="1">
    <citation type="submission" date="2013-05" db="EMBL/GenBank/DDBJ databases">
        <authorList>
            <person name="Yim A.K.Y."/>
            <person name="Chan T.F."/>
            <person name="Ji K.M."/>
            <person name="Liu X.Y."/>
            <person name="Zhou J.W."/>
            <person name="Li R.Q."/>
            <person name="Yang K.Y."/>
            <person name="Li J."/>
            <person name="Li M."/>
            <person name="Law P.T.W."/>
            <person name="Wu Y.L."/>
            <person name="Cai Z.L."/>
            <person name="Qin H."/>
            <person name="Bao Y."/>
            <person name="Leung R.K.K."/>
            <person name="Ng P.K.S."/>
            <person name="Zou J."/>
            <person name="Zhong X.J."/>
            <person name="Ran P.X."/>
            <person name="Zhong N.S."/>
            <person name="Liu Z.G."/>
            <person name="Tsui S.K.W."/>
        </authorList>
    </citation>
    <scope>NUCLEOTIDE SEQUENCE</scope>
    <source>
        <strain evidence="2">Derf</strain>
        <tissue evidence="2">Whole organism</tissue>
    </source>
</reference>
<name>A0A922L3R6_DERFA</name>